<protein>
    <submittedName>
        <fullName evidence="1">Uncharacterized protein</fullName>
    </submittedName>
</protein>
<proteinExistence type="predicted"/>
<comment type="caution">
    <text evidence="1">The sequence shown here is derived from an EMBL/GenBank/DDBJ whole genome shotgun (WGS) entry which is preliminary data.</text>
</comment>
<name>A0A6G1CB33_9ORYZ</name>
<organism evidence="1 2">
    <name type="scientific">Oryza meyeriana var. granulata</name>
    <dbReference type="NCBI Taxonomy" id="110450"/>
    <lineage>
        <taxon>Eukaryota</taxon>
        <taxon>Viridiplantae</taxon>
        <taxon>Streptophyta</taxon>
        <taxon>Embryophyta</taxon>
        <taxon>Tracheophyta</taxon>
        <taxon>Spermatophyta</taxon>
        <taxon>Magnoliopsida</taxon>
        <taxon>Liliopsida</taxon>
        <taxon>Poales</taxon>
        <taxon>Poaceae</taxon>
        <taxon>BOP clade</taxon>
        <taxon>Oryzoideae</taxon>
        <taxon>Oryzeae</taxon>
        <taxon>Oryzinae</taxon>
        <taxon>Oryza</taxon>
        <taxon>Oryza meyeriana</taxon>
    </lineage>
</organism>
<dbReference type="Proteomes" id="UP000479710">
    <property type="component" value="Unassembled WGS sequence"/>
</dbReference>
<reference evidence="1 2" key="1">
    <citation type="submission" date="2019-11" db="EMBL/GenBank/DDBJ databases">
        <title>Whole genome sequence of Oryza granulata.</title>
        <authorList>
            <person name="Li W."/>
        </authorList>
    </citation>
    <scope>NUCLEOTIDE SEQUENCE [LARGE SCALE GENOMIC DNA]</scope>
    <source>
        <strain evidence="2">cv. Menghai</strain>
        <tissue evidence="1">Leaf</tissue>
    </source>
</reference>
<sequence>MACGGRACAWVPGVSARRGAGTGRPWRSTHGMPMLRVKRHRCFLVVSYLRTLSASTDPTRAPRVRAYVAGQRVTAMVTWGTPPALARTAVIVPLGWMGAVI</sequence>
<gene>
    <name evidence="1" type="ORF">E2562_031314</name>
</gene>
<evidence type="ECO:0000313" key="1">
    <source>
        <dbReference type="EMBL" id="KAF0897014.1"/>
    </source>
</evidence>
<evidence type="ECO:0000313" key="2">
    <source>
        <dbReference type="Proteomes" id="UP000479710"/>
    </source>
</evidence>
<dbReference type="EMBL" id="SPHZ02000010">
    <property type="protein sequence ID" value="KAF0897014.1"/>
    <property type="molecule type" value="Genomic_DNA"/>
</dbReference>
<keyword evidence="2" id="KW-1185">Reference proteome</keyword>
<accession>A0A6G1CB33</accession>
<dbReference type="AlphaFoldDB" id="A0A6G1CB33"/>